<comment type="similarity">
    <text evidence="2">Belongs to the GPAT/DAPAT family.</text>
</comment>
<keyword evidence="12" id="KW-1185">Reference proteome</keyword>
<keyword evidence="4 7" id="KW-0812">Transmembrane</keyword>
<evidence type="ECO:0000256" key="2">
    <source>
        <dbReference type="ARBA" id="ARBA00007937"/>
    </source>
</evidence>
<dbReference type="SMART" id="SM00563">
    <property type="entry name" value="PlsC"/>
    <property type="match status" value="1"/>
</dbReference>
<dbReference type="GO" id="GO:0090447">
    <property type="term" value="F:glycerol-3-phosphate 2-O-acyltransferase activity"/>
    <property type="evidence" value="ECO:0000318"/>
    <property type="project" value="GO_Central"/>
</dbReference>
<dbReference type="eggNOG" id="ENOG502QRJ7">
    <property type="taxonomic scope" value="Eukaryota"/>
</dbReference>
<dbReference type="FunCoup" id="I1HNT5">
    <property type="interactions" value="5"/>
</dbReference>
<reference evidence="10 11" key="1">
    <citation type="journal article" date="2010" name="Nature">
        <title>Genome sequencing and analysis of the model grass Brachypodium distachyon.</title>
        <authorList>
            <consortium name="International Brachypodium Initiative"/>
        </authorList>
    </citation>
    <scope>NUCLEOTIDE SEQUENCE [LARGE SCALE GENOMIC DNA]</scope>
    <source>
        <strain evidence="10 11">Bd21</strain>
    </source>
</reference>
<feature type="chain" id="PRO_5014094673" description="Phospholipid/glycerol acyltransferase domain-containing protein" evidence="8">
    <location>
        <begin position="22"/>
        <end position="568"/>
    </location>
</feature>
<keyword evidence="3" id="KW-0808">Transferase</keyword>
<evidence type="ECO:0000313" key="12">
    <source>
        <dbReference type="Proteomes" id="UP000008810"/>
    </source>
</evidence>
<evidence type="ECO:0000313" key="11">
    <source>
        <dbReference type="EnsemblPlants" id="KQK08403"/>
    </source>
</evidence>
<dbReference type="KEGG" id="bdi:100845996"/>
<evidence type="ECO:0000256" key="7">
    <source>
        <dbReference type="SAM" id="Phobius"/>
    </source>
</evidence>
<comment type="subcellular location">
    <subcellularLocation>
        <location evidence="1">Membrane</location>
        <topology evidence="1">Multi-pass membrane protein</topology>
    </subcellularLocation>
</comment>
<dbReference type="HOGENOM" id="CLU_028504_1_0_1"/>
<dbReference type="EnsemblPlants" id="KQK08403">
    <property type="protein sequence ID" value="KQK08403"/>
    <property type="gene ID" value="BRADI_2g41702v3"/>
</dbReference>
<evidence type="ECO:0000259" key="9">
    <source>
        <dbReference type="SMART" id="SM00563"/>
    </source>
</evidence>
<dbReference type="InterPro" id="IPR056462">
    <property type="entry name" value="HAD_RAM2/GPAT1-8"/>
</dbReference>
<dbReference type="Proteomes" id="UP000008810">
    <property type="component" value="Chromosome 2"/>
</dbReference>
<dbReference type="Pfam" id="PF01553">
    <property type="entry name" value="Acyltransferase"/>
    <property type="match status" value="1"/>
</dbReference>
<feature type="domain" description="Phospholipid/glycerol acyltransferase" evidence="9">
    <location>
        <begin position="346"/>
        <end position="449"/>
    </location>
</feature>
<evidence type="ECO:0000313" key="10">
    <source>
        <dbReference type="EMBL" id="KQK08403.1"/>
    </source>
</evidence>
<feature type="transmembrane region" description="Helical" evidence="7">
    <location>
        <begin position="287"/>
        <end position="307"/>
    </location>
</feature>
<dbReference type="Pfam" id="PF23270">
    <property type="entry name" value="HAD_RAM2_N"/>
    <property type="match status" value="1"/>
</dbReference>
<protein>
    <recommendedName>
        <fullName evidence="9">Phospholipid/glycerol acyltransferase domain-containing protein</fullName>
    </recommendedName>
</protein>
<evidence type="ECO:0000256" key="1">
    <source>
        <dbReference type="ARBA" id="ARBA00004141"/>
    </source>
</evidence>
<name>I1HNT5_BRADI</name>
<keyword evidence="6 7" id="KW-0472">Membrane</keyword>
<dbReference type="PANTHER" id="PTHR15486:SF98">
    <property type="entry name" value="OS11G0679700 PROTEIN"/>
    <property type="match status" value="1"/>
</dbReference>
<gene>
    <name evidence="11" type="primary">LOC100845996</name>
    <name evidence="10" type="ORF">BRADI_2g41702v3</name>
</gene>
<feature type="transmembrane region" description="Helical" evidence="7">
    <location>
        <begin position="83"/>
        <end position="110"/>
    </location>
</feature>
<dbReference type="RefSeq" id="XP_003569251.1">
    <property type="nucleotide sequence ID" value="XM_003569203.4"/>
</dbReference>
<dbReference type="InterPro" id="IPR002123">
    <property type="entry name" value="Plipid/glycerol_acylTrfase"/>
</dbReference>
<evidence type="ECO:0000256" key="4">
    <source>
        <dbReference type="ARBA" id="ARBA00022692"/>
    </source>
</evidence>
<dbReference type="GO" id="GO:0016791">
    <property type="term" value="F:phosphatase activity"/>
    <property type="evidence" value="ECO:0000318"/>
    <property type="project" value="GO_Central"/>
</dbReference>
<dbReference type="PANTHER" id="PTHR15486">
    <property type="entry name" value="ANCIENT UBIQUITOUS PROTEIN"/>
    <property type="match status" value="1"/>
</dbReference>
<dbReference type="GO" id="GO:0010143">
    <property type="term" value="P:cutin biosynthetic process"/>
    <property type="evidence" value="ECO:0000318"/>
    <property type="project" value="GO_Central"/>
</dbReference>
<reference evidence="11" key="3">
    <citation type="submission" date="2018-08" db="UniProtKB">
        <authorList>
            <consortium name="EnsemblPlants"/>
        </authorList>
    </citation>
    <scope>IDENTIFICATION</scope>
    <source>
        <strain evidence="11">cv. Bd21</strain>
    </source>
</reference>
<evidence type="ECO:0000256" key="5">
    <source>
        <dbReference type="ARBA" id="ARBA00022989"/>
    </source>
</evidence>
<dbReference type="GeneID" id="100845996"/>
<dbReference type="EMBL" id="CM000881">
    <property type="protein sequence ID" value="KQK08403.1"/>
    <property type="molecule type" value="Genomic_DNA"/>
</dbReference>
<dbReference type="STRING" id="15368.I1HNT5"/>
<reference evidence="10" key="2">
    <citation type="submission" date="2017-06" db="EMBL/GenBank/DDBJ databases">
        <title>WGS assembly of Brachypodium distachyon.</title>
        <authorList>
            <consortium name="The International Brachypodium Initiative"/>
            <person name="Lucas S."/>
            <person name="Harmon-Smith M."/>
            <person name="Lail K."/>
            <person name="Tice H."/>
            <person name="Grimwood J."/>
            <person name="Bruce D."/>
            <person name="Barry K."/>
            <person name="Shu S."/>
            <person name="Lindquist E."/>
            <person name="Wang M."/>
            <person name="Pitluck S."/>
            <person name="Vogel J.P."/>
            <person name="Garvin D.F."/>
            <person name="Mockler T.C."/>
            <person name="Schmutz J."/>
            <person name="Rokhsar D."/>
            <person name="Bevan M.W."/>
        </authorList>
    </citation>
    <scope>NUCLEOTIDE SEQUENCE</scope>
    <source>
        <strain evidence="10">Bd21</strain>
    </source>
</reference>
<dbReference type="OrthoDB" id="1854593at2759"/>
<dbReference type="SUPFAM" id="SSF69593">
    <property type="entry name" value="Glycerol-3-phosphate (1)-acyltransferase"/>
    <property type="match status" value="1"/>
</dbReference>
<sequence>MAKKKLSQRLFSTLLSLLIHGWPRLSTTTSNKASTATTFPNSSLLQHQHQYPPMADKLASARTLVVDVDGGLFLRSSSSPSSLFPYFMLVALEAGGFLRGAALLLLYPLLCCVGGELALRAMAMAAFCGLRASRFRAGRAVLPKWFMEDVAIEGFEAMRGAGRRVCVTRMPRVMVEGFLREYLGAEVVVGREMKVLWGFYTGLMKEEGDDRVVLEEEKKIIVDGADAVGFSGSLEFLQHPLSRCCKEIYVVRREARAKWRPLPRGKYPKPMVFHDGRLAFRPTAGSTLAMFMWLPLGVFLCAARLLFALTLPYKHLTLVLAFTGMSWRLKGEKPRSNSPGSRSRGQLFVCNHRTLIDPVYVSIALDRQVRAVSYSLSRLSDLISPIGRTVRLTRDRVSDGRAMARLLDSGDLVVVCPEGTTCREPYLLRFSPLFAELSDDVVPVGVAVEAATFYATTAAGFKCLDALYYMVNPRMCYTVQFLEPVSTGRGGDGGDGLPVLRSTDVANLVQSKIGDALGYTCTMLSRKDKYRMLVGNDGAVVRAAADKCSAPAPAPAPASAGWKNTCSN</sequence>
<feature type="signal peptide" evidence="8">
    <location>
        <begin position="1"/>
        <end position="21"/>
    </location>
</feature>
<evidence type="ECO:0000256" key="8">
    <source>
        <dbReference type="SAM" id="SignalP"/>
    </source>
</evidence>
<dbReference type="OMA" id="PPVVHHG"/>
<proteinExistence type="inferred from homology"/>
<keyword evidence="5 7" id="KW-1133">Transmembrane helix</keyword>
<organism evidence="11">
    <name type="scientific">Brachypodium distachyon</name>
    <name type="common">Purple false brome</name>
    <name type="synonym">Trachynia distachya</name>
    <dbReference type="NCBI Taxonomy" id="15368"/>
    <lineage>
        <taxon>Eukaryota</taxon>
        <taxon>Viridiplantae</taxon>
        <taxon>Streptophyta</taxon>
        <taxon>Embryophyta</taxon>
        <taxon>Tracheophyta</taxon>
        <taxon>Spermatophyta</taxon>
        <taxon>Magnoliopsida</taxon>
        <taxon>Liliopsida</taxon>
        <taxon>Poales</taxon>
        <taxon>Poaceae</taxon>
        <taxon>BOP clade</taxon>
        <taxon>Pooideae</taxon>
        <taxon>Stipodae</taxon>
        <taxon>Brachypodieae</taxon>
        <taxon>Brachypodium</taxon>
    </lineage>
</organism>
<keyword evidence="8" id="KW-0732">Signal</keyword>
<evidence type="ECO:0000256" key="6">
    <source>
        <dbReference type="ARBA" id="ARBA00023136"/>
    </source>
</evidence>
<dbReference type="Gramene" id="KQK08403">
    <property type="protein sequence ID" value="KQK08403"/>
    <property type="gene ID" value="BRADI_2g41702v3"/>
</dbReference>
<dbReference type="AlphaFoldDB" id="I1HNT5"/>
<evidence type="ECO:0000256" key="3">
    <source>
        <dbReference type="ARBA" id="ARBA00022679"/>
    </source>
</evidence>
<dbReference type="GO" id="GO:0016020">
    <property type="term" value="C:membrane"/>
    <property type="evidence" value="ECO:0000318"/>
    <property type="project" value="GO_Central"/>
</dbReference>
<accession>I1HNT5</accession>